<evidence type="ECO:0000259" key="1">
    <source>
        <dbReference type="PROSITE" id="PS50280"/>
    </source>
</evidence>
<dbReference type="InterPro" id="IPR001214">
    <property type="entry name" value="SET_dom"/>
</dbReference>
<dbReference type="InterPro" id="IPR046341">
    <property type="entry name" value="SET_dom_sf"/>
</dbReference>
<sequence length="370" mass="41561">MITDAGKGQVSRAVERLRFLPTQLLDTTMTGNTDWEDLLVWLHQGSFPPHHLVLTQFPDGTRGLAATKDILAEEALVTIPSQLLLTKDRVLSTLSEEGKRMVSSVPAQALIGAYLAIERGKGSRSAWNPYIRLLPSAYPTIPLLYTTRLRSLLPYAILQKVKKQEGQIQDAYQIIGKISEWKLISKDDFIWGWLTVNTRCVYLDEGEMDVEDRLAVAPFLDMLNHDPTTSVSGKMDASKDAYIIRTHRSIRAGDQAYISYGPHDNAFLLAEEARMRALKETAFYGDYSLHPGEMSYRLEITLYLWALPSGPKFPSSLILWQNLVEGMVGEEALGNETQRRMRAFAHQVAGLVLSQATTRLNTLTEMCRTS</sequence>
<dbReference type="SUPFAM" id="SSF82199">
    <property type="entry name" value="SET domain"/>
    <property type="match status" value="1"/>
</dbReference>
<dbReference type="EMBL" id="KZ987969">
    <property type="protein sequence ID" value="RKP13661.1"/>
    <property type="molecule type" value="Genomic_DNA"/>
</dbReference>
<dbReference type="CDD" id="cd19177">
    <property type="entry name" value="SET_SETD4"/>
    <property type="match status" value="1"/>
</dbReference>
<dbReference type="Gene3D" id="3.90.1410.10">
    <property type="entry name" value="set domain protein methyltransferase, domain 1"/>
    <property type="match status" value="1"/>
</dbReference>
<dbReference type="Proteomes" id="UP000267251">
    <property type="component" value="Unassembled WGS sequence"/>
</dbReference>
<gene>
    <name evidence="2" type="ORF">BJ684DRAFT_19868</name>
</gene>
<name>A0A4P9Y603_9FUNG</name>
<keyword evidence="3" id="KW-1185">Reference proteome</keyword>
<dbReference type="AlphaFoldDB" id="A0A4P9Y603"/>
<dbReference type="PANTHER" id="PTHR13271">
    <property type="entry name" value="UNCHARACTERIZED PUTATIVE METHYLTRANSFERASE"/>
    <property type="match status" value="1"/>
</dbReference>
<dbReference type="Pfam" id="PF00856">
    <property type="entry name" value="SET"/>
    <property type="match status" value="1"/>
</dbReference>
<organism evidence="2 3">
    <name type="scientific">Piptocephalis cylindrospora</name>
    <dbReference type="NCBI Taxonomy" id="1907219"/>
    <lineage>
        <taxon>Eukaryota</taxon>
        <taxon>Fungi</taxon>
        <taxon>Fungi incertae sedis</taxon>
        <taxon>Zoopagomycota</taxon>
        <taxon>Zoopagomycotina</taxon>
        <taxon>Zoopagomycetes</taxon>
        <taxon>Zoopagales</taxon>
        <taxon>Piptocephalidaceae</taxon>
        <taxon>Piptocephalis</taxon>
    </lineage>
</organism>
<accession>A0A4P9Y603</accession>
<dbReference type="GO" id="GO:0016279">
    <property type="term" value="F:protein-lysine N-methyltransferase activity"/>
    <property type="evidence" value="ECO:0007669"/>
    <property type="project" value="InterPro"/>
</dbReference>
<dbReference type="OrthoDB" id="341421at2759"/>
<feature type="domain" description="SET" evidence="1">
    <location>
        <begin position="48"/>
        <end position="261"/>
    </location>
</feature>
<proteinExistence type="predicted"/>
<dbReference type="InterPro" id="IPR050600">
    <property type="entry name" value="SETD3_SETD6_MTase"/>
</dbReference>
<dbReference type="PROSITE" id="PS50280">
    <property type="entry name" value="SET"/>
    <property type="match status" value="1"/>
</dbReference>
<dbReference type="InterPro" id="IPR044429">
    <property type="entry name" value="SETD4_SET"/>
</dbReference>
<protein>
    <recommendedName>
        <fullName evidence="1">SET domain-containing protein</fullName>
    </recommendedName>
</protein>
<evidence type="ECO:0000313" key="2">
    <source>
        <dbReference type="EMBL" id="RKP13661.1"/>
    </source>
</evidence>
<dbReference type="PANTHER" id="PTHR13271:SF151">
    <property type="entry name" value="SET DOMAIN-CONTAINING PROTEIN 4"/>
    <property type="match status" value="1"/>
</dbReference>
<reference evidence="3" key="1">
    <citation type="journal article" date="2018" name="Nat. Microbiol.">
        <title>Leveraging single-cell genomics to expand the fungal tree of life.</title>
        <authorList>
            <person name="Ahrendt S.R."/>
            <person name="Quandt C.A."/>
            <person name="Ciobanu D."/>
            <person name="Clum A."/>
            <person name="Salamov A."/>
            <person name="Andreopoulos B."/>
            <person name="Cheng J.F."/>
            <person name="Woyke T."/>
            <person name="Pelin A."/>
            <person name="Henrissat B."/>
            <person name="Reynolds N.K."/>
            <person name="Benny G.L."/>
            <person name="Smith M.E."/>
            <person name="James T.Y."/>
            <person name="Grigoriev I.V."/>
        </authorList>
    </citation>
    <scope>NUCLEOTIDE SEQUENCE [LARGE SCALE GENOMIC DNA]</scope>
</reference>
<evidence type="ECO:0000313" key="3">
    <source>
        <dbReference type="Proteomes" id="UP000267251"/>
    </source>
</evidence>